<feature type="compositionally biased region" description="Basic and acidic residues" evidence="1">
    <location>
        <begin position="287"/>
        <end position="308"/>
    </location>
</feature>
<dbReference type="SUPFAM" id="SSF51126">
    <property type="entry name" value="Pectin lyase-like"/>
    <property type="match status" value="1"/>
</dbReference>
<feature type="domain" description="SLH" evidence="3">
    <location>
        <begin position="229"/>
        <end position="292"/>
    </location>
</feature>
<keyword evidence="2" id="KW-0732">Signal</keyword>
<reference evidence="4 5" key="1">
    <citation type="submission" date="2021-04" db="EMBL/GenBank/DDBJ databases">
        <title>Novel species identification of genus Shewanella.</title>
        <authorList>
            <person name="Liu G."/>
        </authorList>
    </citation>
    <scope>NUCLEOTIDE SEQUENCE [LARGE SCALE GENOMIC DNA]</scope>
    <source>
        <strain evidence="4 5">FJAT-54481</strain>
    </source>
</reference>
<dbReference type="InterPro" id="IPR012332">
    <property type="entry name" value="Autotransporter_pectin_lyase_C"/>
</dbReference>
<sequence length="718" mass="75700">MTFYSNTCRVSGVLLLVMPLLLGGCSSTGHNHKSNCGGTQKGMSTGGHGGGPGGMGGGPGGDMGGRHGGGMGGGPGGKGGMPPGGAGNCDITEGEMDKNALPAQQHSKYFKDLNDRTADINAYADALKEKGLLPGYQGEYHPYLALTRGELAAMLYAFYRYPNSSAAYDDVKPDIFYYQATLHGRAAKVFKDTFSFNPDTQVTRQDVALWMYKSELLAGMPTDSISEDLSSVSDAANITLGYEKAVATMLKLGVMRTDYDGNFNPQEAFSRAEFAPIFYRLVTRNEAPTDFKGRPPRPDGSRVRDGHQPDQFGEPPKDLPSPELNNGFAPMPERPVDHGGYANTLTADVNHSSYRSSADNQNALRVTGKVHPTLTDITVFKTAGKPVTEDAANFYGANAAVLALNGADVTLVRGNIQSKASGGNGIFAYGTSTKVHVNNTYIRTTSDNAGGVMVAGGAEVYVQGADIDTQGRASAALRSDRGGGKLTVNGGQYMAQGEGSPAIYSTADIIVNDAKLTATTSEAVVVEGSNSVQLNGSVVSGNMQRKGAQNLQNVMLYQSMSGDAQQGTGRFTMTGGALTANNGDMFYVTNTHAKVTLQQVMLNLANSVLLKVAGNDARNGWGHIGKNGGHCEFTAIDQQLEGKILVDNSSSLQLSLEGNSMLTGSINADGTNAEVAMILSPTSHWQLTADSYLSNFKGNLANVDAHGFRLYVNGEQLK</sequence>
<evidence type="ECO:0000256" key="2">
    <source>
        <dbReference type="SAM" id="SignalP"/>
    </source>
</evidence>
<evidence type="ECO:0000259" key="3">
    <source>
        <dbReference type="PROSITE" id="PS51272"/>
    </source>
</evidence>
<name>A0ABX7YVI1_9GAMM</name>
<feature type="domain" description="SLH" evidence="3">
    <location>
        <begin position="106"/>
        <end position="169"/>
    </location>
</feature>
<protein>
    <submittedName>
        <fullName evidence="4">S-layer homology domain-containing protein</fullName>
    </submittedName>
</protein>
<gene>
    <name evidence="4" type="ORF">KDN34_04915</name>
</gene>
<dbReference type="PROSITE" id="PS51272">
    <property type="entry name" value="SLH"/>
    <property type="match status" value="2"/>
</dbReference>
<evidence type="ECO:0000313" key="5">
    <source>
        <dbReference type="Proteomes" id="UP000679575"/>
    </source>
</evidence>
<feature type="chain" id="PRO_5045108640" evidence="2">
    <location>
        <begin position="24"/>
        <end position="718"/>
    </location>
</feature>
<evidence type="ECO:0000256" key="1">
    <source>
        <dbReference type="SAM" id="MobiDB-lite"/>
    </source>
</evidence>
<dbReference type="InterPro" id="IPR001119">
    <property type="entry name" value="SLH_dom"/>
</dbReference>
<feature type="region of interest" description="Disordered" evidence="1">
    <location>
        <begin position="287"/>
        <end position="344"/>
    </location>
</feature>
<feature type="signal peptide" evidence="2">
    <location>
        <begin position="1"/>
        <end position="23"/>
    </location>
</feature>
<dbReference type="EMBL" id="CP073587">
    <property type="protein sequence ID" value="QUN06795.1"/>
    <property type="molecule type" value="Genomic_DNA"/>
</dbReference>
<dbReference type="RefSeq" id="WP_212595804.1">
    <property type="nucleotide sequence ID" value="NZ_CP073587.1"/>
</dbReference>
<accession>A0ABX7YVI1</accession>
<keyword evidence="5" id="KW-1185">Reference proteome</keyword>
<organism evidence="4 5">
    <name type="scientific">Shewanella yunxiaonensis</name>
    <dbReference type="NCBI Taxonomy" id="2829809"/>
    <lineage>
        <taxon>Bacteria</taxon>
        <taxon>Pseudomonadati</taxon>
        <taxon>Pseudomonadota</taxon>
        <taxon>Gammaproteobacteria</taxon>
        <taxon>Alteromonadales</taxon>
        <taxon>Shewanellaceae</taxon>
        <taxon>Shewanella</taxon>
    </lineage>
</organism>
<feature type="region of interest" description="Disordered" evidence="1">
    <location>
        <begin position="29"/>
        <end position="94"/>
    </location>
</feature>
<proteinExistence type="predicted"/>
<evidence type="ECO:0000313" key="4">
    <source>
        <dbReference type="EMBL" id="QUN06795.1"/>
    </source>
</evidence>
<dbReference type="Pfam" id="PF00395">
    <property type="entry name" value="SLH"/>
    <property type="match status" value="1"/>
</dbReference>
<dbReference type="Gene3D" id="2.160.20.20">
    <property type="match status" value="1"/>
</dbReference>
<dbReference type="InterPro" id="IPR011050">
    <property type="entry name" value="Pectin_lyase_fold/virulence"/>
</dbReference>
<dbReference type="Proteomes" id="UP000679575">
    <property type="component" value="Chromosome"/>
</dbReference>
<feature type="compositionally biased region" description="Gly residues" evidence="1">
    <location>
        <begin position="44"/>
        <end position="87"/>
    </location>
</feature>